<evidence type="ECO:0000256" key="4">
    <source>
        <dbReference type="ARBA" id="ARBA00022989"/>
    </source>
</evidence>
<dbReference type="PANTHER" id="PTHR30250:SF11">
    <property type="entry name" value="O-ANTIGEN TRANSPORTER-RELATED"/>
    <property type="match status" value="1"/>
</dbReference>
<protein>
    <submittedName>
        <fullName evidence="7">Uncharacterized protein</fullName>
    </submittedName>
</protein>
<organism evidence="7">
    <name type="scientific">bioreactor metagenome</name>
    <dbReference type="NCBI Taxonomy" id="1076179"/>
    <lineage>
        <taxon>unclassified sequences</taxon>
        <taxon>metagenomes</taxon>
        <taxon>ecological metagenomes</taxon>
    </lineage>
</organism>
<dbReference type="EMBL" id="VSSQ01028713">
    <property type="protein sequence ID" value="MPM78538.1"/>
    <property type="molecule type" value="Genomic_DNA"/>
</dbReference>
<reference evidence="7" key="1">
    <citation type="submission" date="2019-08" db="EMBL/GenBank/DDBJ databases">
        <authorList>
            <person name="Kucharzyk K."/>
            <person name="Murdoch R.W."/>
            <person name="Higgins S."/>
            <person name="Loffler F."/>
        </authorList>
    </citation>
    <scope>NUCLEOTIDE SEQUENCE</scope>
</reference>
<evidence type="ECO:0000256" key="2">
    <source>
        <dbReference type="ARBA" id="ARBA00022475"/>
    </source>
</evidence>
<feature type="transmembrane region" description="Helical" evidence="6">
    <location>
        <begin position="171"/>
        <end position="191"/>
    </location>
</feature>
<feature type="transmembrane region" description="Helical" evidence="6">
    <location>
        <begin position="80"/>
        <end position="105"/>
    </location>
</feature>
<evidence type="ECO:0000313" key="7">
    <source>
        <dbReference type="EMBL" id="MPM78538.1"/>
    </source>
</evidence>
<keyword evidence="4 6" id="KW-1133">Transmembrane helix</keyword>
<evidence type="ECO:0000256" key="6">
    <source>
        <dbReference type="SAM" id="Phobius"/>
    </source>
</evidence>
<feature type="transmembrane region" description="Helical" evidence="6">
    <location>
        <begin position="146"/>
        <end position="165"/>
    </location>
</feature>
<comment type="subcellular location">
    <subcellularLocation>
        <location evidence="1">Cell membrane</location>
        <topology evidence="1">Multi-pass membrane protein</topology>
    </subcellularLocation>
</comment>
<keyword evidence="2" id="KW-1003">Cell membrane</keyword>
<feature type="transmembrane region" description="Helical" evidence="6">
    <location>
        <begin position="203"/>
        <end position="220"/>
    </location>
</feature>
<comment type="caution">
    <text evidence="7">The sequence shown here is derived from an EMBL/GenBank/DDBJ whole genome shotgun (WGS) entry which is preliminary data.</text>
</comment>
<feature type="transmembrane region" description="Helical" evidence="6">
    <location>
        <begin position="40"/>
        <end position="60"/>
    </location>
</feature>
<evidence type="ECO:0000256" key="3">
    <source>
        <dbReference type="ARBA" id="ARBA00022692"/>
    </source>
</evidence>
<feature type="transmembrane region" description="Helical" evidence="6">
    <location>
        <begin position="226"/>
        <end position="244"/>
    </location>
</feature>
<sequence>MIKFSVPLVINNISLWFYTGGNKVIIQNYLGASENGLYSFASRFSLLISLFSTVISMAVIEESYSFSTLEEYKTKISKLITIISKAYFSLITLALPAIYILYSLAFKRSVYYPSQDYIFLLLLASLFTALSNNFGSAFQVTDKTQYIVVTTIIGAAASIGVSLILVGSLGIYGVLLGGAIGPFLMMLSRAIFAKRATNLKLNWLNNILIFGVGCVFYIGLRVNKSILIQFTILFIALLFTIFQYRSELFELKSRLERKRG</sequence>
<proteinExistence type="predicted"/>
<gene>
    <name evidence="7" type="ORF">SDC9_125549</name>
</gene>
<dbReference type="PANTHER" id="PTHR30250">
    <property type="entry name" value="PST FAMILY PREDICTED COLANIC ACID TRANSPORTER"/>
    <property type="match status" value="1"/>
</dbReference>
<feature type="transmembrane region" description="Helical" evidence="6">
    <location>
        <begin position="117"/>
        <end position="134"/>
    </location>
</feature>
<evidence type="ECO:0000256" key="5">
    <source>
        <dbReference type="ARBA" id="ARBA00023136"/>
    </source>
</evidence>
<accession>A0A645CNQ2</accession>
<dbReference type="GO" id="GO:0005886">
    <property type="term" value="C:plasma membrane"/>
    <property type="evidence" value="ECO:0007669"/>
    <property type="project" value="UniProtKB-SubCell"/>
</dbReference>
<evidence type="ECO:0000256" key="1">
    <source>
        <dbReference type="ARBA" id="ARBA00004651"/>
    </source>
</evidence>
<dbReference type="InterPro" id="IPR050833">
    <property type="entry name" value="Poly_Biosynth_Transport"/>
</dbReference>
<name>A0A645CNQ2_9ZZZZ</name>
<keyword evidence="5 6" id="KW-0472">Membrane</keyword>
<dbReference type="AlphaFoldDB" id="A0A645CNQ2"/>
<keyword evidence="3 6" id="KW-0812">Transmembrane</keyword>